<gene>
    <name evidence="1" type="ORF">HJC23_003141</name>
</gene>
<keyword evidence="2" id="KW-1185">Reference proteome</keyword>
<proteinExistence type="predicted"/>
<protein>
    <submittedName>
        <fullName evidence="1">Uncharacterized protein</fullName>
    </submittedName>
</protein>
<accession>A0ABD3P994</accession>
<dbReference type="Proteomes" id="UP001516023">
    <property type="component" value="Unassembled WGS sequence"/>
</dbReference>
<name>A0ABD3P994_9STRA</name>
<organism evidence="1 2">
    <name type="scientific">Cyclotella cryptica</name>
    <dbReference type="NCBI Taxonomy" id="29204"/>
    <lineage>
        <taxon>Eukaryota</taxon>
        <taxon>Sar</taxon>
        <taxon>Stramenopiles</taxon>
        <taxon>Ochrophyta</taxon>
        <taxon>Bacillariophyta</taxon>
        <taxon>Coscinodiscophyceae</taxon>
        <taxon>Thalassiosirophycidae</taxon>
        <taxon>Stephanodiscales</taxon>
        <taxon>Stephanodiscaceae</taxon>
        <taxon>Cyclotella</taxon>
    </lineage>
</organism>
<dbReference type="AlphaFoldDB" id="A0ABD3P994"/>
<evidence type="ECO:0000313" key="1">
    <source>
        <dbReference type="EMBL" id="KAL3782985.1"/>
    </source>
</evidence>
<evidence type="ECO:0000313" key="2">
    <source>
        <dbReference type="Proteomes" id="UP001516023"/>
    </source>
</evidence>
<comment type="caution">
    <text evidence="1">The sequence shown here is derived from an EMBL/GenBank/DDBJ whole genome shotgun (WGS) entry which is preliminary data.</text>
</comment>
<dbReference type="EMBL" id="JABMIG020000271">
    <property type="protein sequence ID" value="KAL3782985.1"/>
    <property type="molecule type" value="Genomic_DNA"/>
</dbReference>
<sequence length="726" mass="81139">MNYAEDRLDRRARASSACSFAINRSSSVEVGVNETTSTKLSTSQELEHDLNQAHSVIRRHSAQSSPCIQFLHRQTNEGNISGNDSCSQRSTLEELMDAHQLAGRTLRDRGSNRQAVFHFGVAWKICHRLNSHFLPSPDDCDSNYDRSGMLSEEQRDDACDTGPARIICPEWKAVGDYAQMAEFAGFPEVGVIALLYYRAGGSIQCCASDISDSFCWPIQQHRIDNEIAHDQVECTDSGCGCGLAGCGRSPCYLAFSSSSALVDHILQAFDALSLTFKRVKATKNIASCSKESQKALPSALDILNQISLMSGKTSSVRTNKDRFLIMYHYMSERMDCLKVPSILQFWNTCAETLNATNPSVSDTFRSMHSVLLLLLLKLLYSSPVSGPFFRLACHSIPYLSALLPTSSTEGRFLAKHYKSHWAYYIFMRALVLGERIKKKQSSGSGVYHIPVWDICFGSDACTTSTDARLNSTGKREDHAFSIYARDLLDQLTNTITSDSSSPSVPSVLSFDLPHPPIYVLGDSHVLSLAWQSVCISPFFQFQAILERLLRGKSSNQLQMKNQQAHTKQTVIISAGEIDCREGIGGSLLQGYYENCNDAVEQTVIQYLNSVSLLAKEFHLQILLMPVAPHAYRSEKNGKALGRAKRRETMHLWNEILREELCRSNSRKYSNLFLLDFEERLRINDPQSPVGYVLHPSYNADYTHVNSAVVRLLQESLHECGCDLNLF</sequence>
<reference evidence="1 2" key="1">
    <citation type="journal article" date="2020" name="G3 (Bethesda)">
        <title>Improved Reference Genome for Cyclotella cryptica CCMP332, a Model for Cell Wall Morphogenesis, Salinity Adaptation, and Lipid Production in Diatoms (Bacillariophyta).</title>
        <authorList>
            <person name="Roberts W.R."/>
            <person name="Downey K.M."/>
            <person name="Ruck E.C."/>
            <person name="Traller J.C."/>
            <person name="Alverson A.J."/>
        </authorList>
    </citation>
    <scope>NUCLEOTIDE SEQUENCE [LARGE SCALE GENOMIC DNA]</scope>
    <source>
        <strain evidence="1 2">CCMP332</strain>
    </source>
</reference>